<feature type="region of interest" description="Disordered" evidence="1">
    <location>
        <begin position="1634"/>
        <end position="1692"/>
    </location>
</feature>
<accession>A0A0G4FUP1</accession>
<dbReference type="VEuPathDB" id="CryptoDB:Vbra_16208"/>
<proteinExistence type="predicted"/>
<feature type="compositionally biased region" description="Basic and acidic residues" evidence="1">
    <location>
        <begin position="2440"/>
        <end position="2449"/>
    </location>
</feature>
<feature type="compositionally biased region" description="Acidic residues" evidence="1">
    <location>
        <begin position="1770"/>
        <end position="1781"/>
    </location>
</feature>
<feature type="region of interest" description="Disordered" evidence="1">
    <location>
        <begin position="368"/>
        <end position="410"/>
    </location>
</feature>
<name>A0A0G4FUP1_VITBC</name>
<feature type="region of interest" description="Disordered" evidence="1">
    <location>
        <begin position="1"/>
        <end position="38"/>
    </location>
</feature>
<feature type="compositionally biased region" description="Low complexity" evidence="1">
    <location>
        <begin position="1815"/>
        <end position="1824"/>
    </location>
</feature>
<keyword evidence="3" id="KW-1185">Reference proteome</keyword>
<feature type="compositionally biased region" description="Low complexity" evidence="1">
    <location>
        <begin position="543"/>
        <end position="552"/>
    </location>
</feature>
<feature type="region of interest" description="Disordered" evidence="1">
    <location>
        <begin position="1077"/>
        <end position="1096"/>
    </location>
</feature>
<evidence type="ECO:0000313" key="2">
    <source>
        <dbReference type="EMBL" id="CEM18313.1"/>
    </source>
</evidence>
<feature type="compositionally biased region" description="Pro residues" evidence="1">
    <location>
        <begin position="1487"/>
        <end position="1506"/>
    </location>
</feature>
<feature type="compositionally biased region" description="Basic and acidic residues" evidence="1">
    <location>
        <begin position="1723"/>
        <end position="1753"/>
    </location>
</feature>
<feature type="compositionally biased region" description="Low complexity" evidence="1">
    <location>
        <begin position="1991"/>
        <end position="2001"/>
    </location>
</feature>
<dbReference type="PANTHER" id="PTHR48125:SF10">
    <property type="entry name" value="OS12G0136300 PROTEIN"/>
    <property type="match status" value="1"/>
</dbReference>
<feature type="compositionally biased region" description="Polar residues" evidence="1">
    <location>
        <begin position="1755"/>
        <end position="1766"/>
    </location>
</feature>
<sequence length="2449" mass="265360">MGKNKAHAAKGAKKPHTDRAAAAAAAAPSASASSRPVDGVCVSEPPYATLQWPREQLSIGRGEAGALEGRSIGVRNLRAVFTPTLIDRGHDGPEGGGGGGVCGVGMQVHLQPLQDDGQYWCSVNVLVRITLVNHKDDNRSVTQGRVLTTGQGCPPYTFWPFIGLDRLQTPDEGFATTQGVVTFRVCVVPRFQCDIIAQLDKPQPSQGVDLVAGDGCHSSILPRSIVPKHRPTPPLLQPLLCIPSVRSMCLDRCNALRAHQDGYTDHPNLLSSLVSLCEHFAAIDRLPEPSPPPQPAQRGEPAEMAWRWPPADGRDGAGGITASQAHMLQMDMALQNVFESFVHKCCDGDLAKMTDPAAYVDRFTPFLQHALTPTPPSPSQQRQQQEHRHPQTPADTHTNGCTPPVTDRDQDDAAAGAIEMPPEGSMAVDGEGNLPPTSSPLECRVIHRVSCRGMRCSYAFATTSTAIDLDVTKQYSSVPQLLREYCRPQEIERYNLSLLRLGVQRVVRQRSFDPNAQIICMRFTYTNGTATPPPPPAAPAPAPVSASASAQPGPNPPILLVPDGMDLSAIEPPPPPTPPHRRRKHADQHQPHELPAAAAAAAAPAADVGADGTDGHTEGRVYDLHSLLVAAEGFGGGRVLMSVVHHRFRRGNWRVFYDGTVSERGMCEQPLFHSIPDVDHSSWVSCRPGFTILQAIYIKAGVFAGEEGGGVVCPSYVESPLDLTASPPYVGREAPLQAIKTREVKVVSCDALRRLRGGWWRLTCDAMQHVPLPTEAVTTITADRSSTLRQISAKYIKRDKAQQQDSVRRPPDVSEWYLFPSGGNSAALMLLNMNDKPVEMAAVMRLLGNGCDGVWLLAVSHCDSLTTAQAVERDLVNGTLSDEKPFTLIVKYFDPAKLVMFCLGTVALGADMPLGHIARWVVETLREARDDANAIPLPAFQWPTDAKTLMCQLEHVWTPYLSIAMRHPVGRILSNKTPVPDGYQACRLCGRYEAGSTINTHEGHCSLECFHLACLDKMRPQLTKLIDTGACERSDVKHANFPGSLPCWVTVSDQPPPCSEVNGDYMLQPQLLDQHPAWKKPPQRSLSPPHPPGAGNMGLSALLRKNPLMLRYDGAMGYWEVVSTAPDGKTYCIARATSGSRVVGMDPCTMGLQWSVWDGDNAAFRDSPTMTLTPKGEGRFGCHEALIVCGREGSNAALNGDYELMPQRWNGRPAYRKATNTHGQMAFLYFRSEVGCWQISPVLGSAQNTVASCGGCGTVWCPSECVAVWEVWDPDRQTRTLDRGILITPRTADCSRDGAGGSAPAVVTVWRRKGEGVDTADTTDMTGDYFLTDRTHNGRPCYKKHGPTIPPPPAAPEAAGVEGCADGEGVGVDRWLYYDASRGFWQIAPELGDKEILAEGGREWSALHPCAETLRWWVWDGSKEAFVQDHQIALTEASGFPAALEVSGRVGFNSHINAAYTLMPDLFDGRPAYKSAPSHNRPEHPPHPSPATPSPPRVTPDSPPMPKGQKRHRAASMGDGKAAVRAVKGSSGSSGRVKGTSTSSTSGPSVYLFFRAATGRWELSAELGSPLTLAESTVQWSAFSPHTISGVWCVYDGDAFRPDANIVIKPLPKQDGDGGSPPLCYLRVTHGAPRLAPGTTATSGPPLPTSPASHMHHQPSPHASPSPLYKTEDPHRAAGESAHAADGQEAREGEPPMLAAAADGDGDDEIIDLPPAADALAEEANHREAATHDLDASDSASPHDHDEHDHEQEDNVPSPSGEQQPQAHDDDNEDEDDDAHDDDAAGAAHPAKSQLRNAKRKEKKLRRQQEREAALARQKVQQAAEKAEQRRQRKMERQQREKEREEQERKEKEAAEQREREREEREAAAMVHKSVLSAAVNAKKTTAKADKDKGKDKRGTKADAEANQAPPPHPPPQQQEQETKATGPAPSSKAAAAGRVSPKGQEQPDNKNTRAQKQRVGHSNSASSVHQRWLPKGSPHQEAMSAVSSGAATPTQAAPATDKSKRDNATTMTIERAEREVYYGAVQHLSSHHSVPLSELAMILQSSARPAMDHLVLHVGPESLVQLLRRSPVFIVSDGMIQTNVEMVGWDTLKGRIIAEAHMALERNTFLDARSLLDILSQAIPGVEQLLHHRSQAATAANMLHPLHRPARNRKRGSSHAHSHHTHVTETFIAHLLGRSAAPGVHVAMRLDSEGREVMPVMSLRPLRGAGRQYLPFEVSDEVRFDGRPDPSSCEPGRGKKKRHSDGDTPHNDIAHEANGSGVANGHNGLPVILPRHNNEPSLTPPAEPSTTLAAPPLNRFFMPTPRPPQPPPPRSAILPAAASERATDGLQGRHVYHVPVSGMHMVHVAALGGVTSEIDMGRAMYVEQLEQQMIESSRAAHSATPDASPQAAPAQQQQQQQPQAPPFLQQQVELRLPISAAHHREEGLLPSPSGGVRGAMEERRDQHP</sequence>
<feature type="region of interest" description="Disordered" evidence="1">
    <location>
        <begin position="1721"/>
        <end position="2009"/>
    </location>
</feature>
<feature type="compositionally biased region" description="Low complexity" evidence="1">
    <location>
        <begin position="2384"/>
        <end position="2412"/>
    </location>
</feature>
<dbReference type="InParanoid" id="A0A0G4FUP1"/>
<feature type="region of interest" description="Disordered" evidence="1">
    <location>
        <begin position="1471"/>
        <end position="1546"/>
    </location>
</feature>
<protein>
    <submittedName>
        <fullName evidence="2">Uncharacterized protein</fullName>
    </submittedName>
</protein>
<feature type="compositionally biased region" description="Low complexity" evidence="1">
    <location>
        <begin position="1918"/>
        <end position="1938"/>
    </location>
</feature>
<dbReference type="Proteomes" id="UP000041254">
    <property type="component" value="Unassembled WGS sequence"/>
</dbReference>
<feature type="compositionally biased region" description="Basic and acidic residues" evidence="1">
    <location>
        <begin position="1825"/>
        <end position="1867"/>
    </location>
</feature>
<gene>
    <name evidence="2" type="ORF">Vbra_16208</name>
</gene>
<feature type="compositionally biased region" description="Low complexity" evidence="1">
    <location>
        <begin position="1523"/>
        <end position="1546"/>
    </location>
</feature>
<reference evidence="2 3" key="1">
    <citation type="submission" date="2014-11" db="EMBL/GenBank/DDBJ databases">
        <authorList>
            <person name="Zhu J."/>
            <person name="Qi W."/>
            <person name="Song R."/>
        </authorList>
    </citation>
    <scope>NUCLEOTIDE SEQUENCE [LARGE SCALE GENOMIC DNA]</scope>
</reference>
<organism evidence="2 3">
    <name type="scientific">Vitrella brassicaformis (strain CCMP3155)</name>
    <dbReference type="NCBI Taxonomy" id="1169540"/>
    <lineage>
        <taxon>Eukaryota</taxon>
        <taxon>Sar</taxon>
        <taxon>Alveolata</taxon>
        <taxon>Colpodellida</taxon>
        <taxon>Vitrellaceae</taxon>
        <taxon>Vitrella</taxon>
    </lineage>
</organism>
<feature type="compositionally biased region" description="Basic residues" evidence="1">
    <location>
        <begin position="1797"/>
        <end position="1806"/>
    </location>
</feature>
<feature type="compositionally biased region" description="Basic and acidic residues" evidence="1">
    <location>
        <begin position="1887"/>
        <end position="1904"/>
    </location>
</feature>
<feature type="compositionally biased region" description="Polar residues" evidence="1">
    <location>
        <begin position="1961"/>
        <end position="1970"/>
    </location>
</feature>
<feature type="compositionally biased region" description="Pro residues" evidence="1">
    <location>
        <begin position="531"/>
        <end position="542"/>
    </location>
</feature>
<feature type="compositionally biased region" description="Low complexity" evidence="1">
    <location>
        <begin position="20"/>
        <end position="34"/>
    </location>
</feature>
<feature type="compositionally biased region" description="Low complexity" evidence="1">
    <location>
        <begin position="595"/>
        <end position="606"/>
    </location>
</feature>
<evidence type="ECO:0000256" key="1">
    <source>
        <dbReference type="SAM" id="MobiDB-lite"/>
    </source>
</evidence>
<feature type="compositionally biased region" description="Basic residues" evidence="1">
    <location>
        <begin position="1"/>
        <end position="16"/>
    </location>
</feature>
<dbReference type="PANTHER" id="PTHR48125">
    <property type="entry name" value="LP07818P1"/>
    <property type="match status" value="1"/>
</dbReference>
<dbReference type="EMBL" id="CDMY01000499">
    <property type="protein sequence ID" value="CEM18313.1"/>
    <property type="molecule type" value="Genomic_DNA"/>
</dbReference>
<evidence type="ECO:0000313" key="3">
    <source>
        <dbReference type="Proteomes" id="UP000041254"/>
    </source>
</evidence>
<feature type="compositionally biased region" description="Basic and acidic residues" evidence="1">
    <location>
        <begin position="2245"/>
        <end position="2256"/>
    </location>
</feature>
<feature type="region of interest" description="Disordered" evidence="1">
    <location>
        <begin position="2222"/>
        <end position="2267"/>
    </location>
</feature>
<feature type="region of interest" description="Disordered" evidence="1">
    <location>
        <begin position="2375"/>
        <end position="2449"/>
    </location>
</feature>
<feature type="region of interest" description="Disordered" evidence="1">
    <location>
        <begin position="530"/>
        <end position="614"/>
    </location>
</feature>